<accession>A0ABT7X4P3</accession>
<comment type="caution">
    <text evidence="1">The sequence shown here is derived from an EMBL/GenBank/DDBJ whole genome shotgun (WGS) entry which is preliminary data.</text>
</comment>
<reference evidence="1" key="1">
    <citation type="submission" date="2023-06" db="EMBL/GenBank/DDBJ databases">
        <authorList>
            <person name="Zeman M."/>
            <person name="Kubasova T."/>
            <person name="Jahodarova E."/>
            <person name="Nykrynova M."/>
            <person name="Rychlik I."/>
        </authorList>
    </citation>
    <scope>NUCLEOTIDE SEQUENCE</scope>
    <source>
        <strain evidence="1">84_SSukc20</strain>
    </source>
</reference>
<dbReference type="Proteomes" id="UP001167871">
    <property type="component" value="Unassembled WGS sequence"/>
</dbReference>
<protein>
    <submittedName>
        <fullName evidence="1">M64 family metallopeptidase</fullName>
    </submittedName>
</protein>
<dbReference type="Gene3D" id="3.80.10.10">
    <property type="entry name" value="Ribonuclease Inhibitor"/>
    <property type="match status" value="1"/>
</dbReference>
<dbReference type="Pfam" id="PF09471">
    <property type="entry name" value="Peptidase_M64"/>
    <property type="match status" value="2"/>
</dbReference>
<proteinExistence type="predicted"/>
<sequence length="884" mass="100358">MKTKLFIAGLLLLGVTAGCQDNDYKIAQSDKSIRVYAENFEPATRVTFTQDGNTTYASWDEDDRIGIYSEDQRNLEYVYSTSLDGVTEFRANGEPLNEDSEGQTVYAYYHYDFIDYDYCLPLTDPIIRWGKDGLRPFLYAQGEVQNNEVHLQFKHAFAYLKLTFTLDALKTFANSSVLTEIRLFSENMDFFDIDTKFDIKTGQFMPGKDGFPRSMSTGIDNHDLRESPYSMYIPIMPVKEGSSLCIEIATDAGEHIGFPRTVPKGGFQAGHVYTFTPSRDKILELYEEQKQALIDFYDATNGDEWYINTNWKSDKPINEWYGVNGGSGVNMSNYVIRLQLEGNTLTGTLPESFTNIMDYAETITLHDNGMSGVIPQSVRSHPRWNKFGWNIIKQNGLLGGGFDMTDINLQMKNMTVEYLDAAQGTTTFYDLLSKNQLNYIAIDTPDDDILNVHLSYHNKGFGIIVAHQPGGSESREATMERVKNHPITDITRIWHSFAESDLWGMAGLGSTYLIDNQGYLVDFRETGTQDSPAERLQNILEARLGEPEEHPIFSSDVYVSTDYSRDGEIMELQRASAGKGIDIVFIGDGYVDKDMNDGGKYETDMETSMEYLFSIEPYKSFRDRFNVYAVKVVSGTEYNIASPEKRNLRINFNNDICFEYASKISGINTDMVTIVNVVNNPNDFFISGYTNMYDTGASVAHIDVGGPSEVIIHEAGGHGFAKLLDEYIYEGYENVTATTEDKASFDSYYKSRGWGANIDFTNSPDEIQWAHLLKDERYANEVGIYEGAYLWAKGVYRPTEKSVMNQDYSWFNAPSREAIYKAIMRASEGDNWTYDFEDFASYDAINRTMARSAKSLSTDKRKVIHRPPTFIKSPWQNNTVVPYR</sequence>
<dbReference type="InterPro" id="IPR024079">
    <property type="entry name" value="MetalloPept_cat_dom_sf"/>
</dbReference>
<dbReference type="InterPro" id="IPR019026">
    <property type="entry name" value="Peptidase_M64_IgA"/>
</dbReference>
<dbReference type="Gene3D" id="3.40.390.10">
    <property type="entry name" value="Collagenase (Catalytic Domain)"/>
    <property type="match status" value="1"/>
</dbReference>
<reference evidence="1" key="2">
    <citation type="submission" date="2024-05" db="EMBL/GenBank/DDBJ databases">
        <title>Identification and characterization of horizontal gene transfer across gut microbiota members of farm animals based on homology search.</title>
        <authorList>
            <person name="Schwarzerova J."/>
            <person name="Nykrynova M."/>
            <person name="Jureckova K."/>
            <person name="Cejkova D."/>
            <person name="Rychlik I."/>
        </authorList>
    </citation>
    <scope>NUCLEOTIDE SEQUENCE</scope>
    <source>
        <strain evidence="1">84_SSukc20</strain>
    </source>
</reference>
<name>A0ABT7X4P3_9BACE</name>
<gene>
    <name evidence="1" type="ORF">QVO10_06615</name>
</gene>
<dbReference type="RefSeq" id="WP_301639403.1">
    <property type="nucleotide sequence ID" value="NZ_JAUEII010000011.1"/>
</dbReference>
<organism evidence="1 2">
    <name type="scientific">Bacteroides gallinaceum</name>
    <dbReference type="NCBI Taxonomy" id="1462571"/>
    <lineage>
        <taxon>Bacteria</taxon>
        <taxon>Pseudomonadati</taxon>
        <taxon>Bacteroidota</taxon>
        <taxon>Bacteroidia</taxon>
        <taxon>Bacteroidales</taxon>
        <taxon>Bacteroidaceae</taxon>
        <taxon>Bacteroides</taxon>
    </lineage>
</organism>
<dbReference type="PROSITE" id="PS51257">
    <property type="entry name" value="PROKAR_LIPOPROTEIN"/>
    <property type="match status" value="1"/>
</dbReference>
<dbReference type="EMBL" id="JAUEII010000011">
    <property type="protein sequence ID" value="MDN0049060.1"/>
    <property type="molecule type" value="Genomic_DNA"/>
</dbReference>
<dbReference type="InterPro" id="IPR032675">
    <property type="entry name" value="LRR_dom_sf"/>
</dbReference>
<keyword evidence="2" id="KW-1185">Reference proteome</keyword>
<evidence type="ECO:0000313" key="2">
    <source>
        <dbReference type="Proteomes" id="UP001167871"/>
    </source>
</evidence>
<evidence type="ECO:0000313" key="1">
    <source>
        <dbReference type="EMBL" id="MDN0049060.1"/>
    </source>
</evidence>